<dbReference type="PANTHER" id="PTHR44137:SF32">
    <property type="entry name" value="DNAJ HEAT SHOCK AMINO-TERMINAL DOMAIN PROTEIN"/>
    <property type="match status" value="1"/>
</dbReference>
<dbReference type="SUPFAM" id="SSF46565">
    <property type="entry name" value="Chaperone J-domain"/>
    <property type="match status" value="1"/>
</dbReference>
<evidence type="ECO:0000313" key="2">
    <source>
        <dbReference type="EMBL" id="KAK4759053.1"/>
    </source>
</evidence>
<dbReference type="InterPro" id="IPR056988">
    <property type="entry name" value="Zn_ribbon_pln"/>
</dbReference>
<sequence>MECNRDDALHAKEIAERKLMERDYAGARRFVLKAQNLFPTLEGLSDMQHTLDVYISAENKICGEADWYGILGVNLWDDDEANRSPGADGAFKLVLEAWNLLSDKSKRVTYNQKRNSRVVQQSSNGFYQNKRSKNFSNNRVNVPSAPSQHCQKNDTFWTICNQCKTHYEYLGVHLSHTLLCPDCKQAFYPAEKAPPSHDLKPSNSHSKQMTVLLGSSWLTSLLLAILTGQDIFIMVLQKGEEWKTVFIKHIILGLIKWVWEMEVIQKGIKPWEVCTI</sequence>
<dbReference type="AlphaFoldDB" id="A0AAN7K7A2"/>
<feature type="domain" description="Zinc beta-ribbon" evidence="1">
    <location>
        <begin position="156"/>
        <end position="187"/>
    </location>
</feature>
<evidence type="ECO:0000259" key="1">
    <source>
        <dbReference type="Pfam" id="PF23551"/>
    </source>
</evidence>
<evidence type="ECO:0000313" key="3">
    <source>
        <dbReference type="Proteomes" id="UP001345219"/>
    </source>
</evidence>
<comment type="caution">
    <text evidence="2">The sequence shown here is derived from an EMBL/GenBank/DDBJ whole genome shotgun (WGS) entry which is preliminary data.</text>
</comment>
<organism evidence="2 3">
    <name type="scientific">Trapa incisa</name>
    <dbReference type="NCBI Taxonomy" id="236973"/>
    <lineage>
        <taxon>Eukaryota</taxon>
        <taxon>Viridiplantae</taxon>
        <taxon>Streptophyta</taxon>
        <taxon>Embryophyta</taxon>
        <taxon>Tracheophyta</taxon>
        <taxon>Spermatophyta</taxon>
        <taxon>Magnoliopsida</taxon>
        <taxon>eudicotyledons</taxon>
        <taxon>Gunneridae</taxon>
        <taxon>Pentapetalae</taxon>
        <taxon>rosids</taxon>
        <taxon>malvids</taxon>
        <taxon>Myrtales</taxon>
        <taxon>Lythraceae</taxon>
        <taxon>Trapa</taxon>
    </lineage>
</organism>
<dbReference type="Pfam" id="PF23551">
    <property type="entry name" value="Zn_ribbon_20"/>
    <property type="match status" value="1"/>
</dbReference>
<name>A0AAN7K7A2_9MYRT</name>
<reference evidence="2 3" key="1">
    <citation type="journal article" date="2023" name="Hortic Res">
        <title>Pangenome of water caltrop reveals structural variations and asymmetric subgenome divergence after allopolyploidization.</title>
        <authorList>
            <person name="Zhang X."/>
            <person name="Chen Y."/>
            <person name="Wang L."/>
            <person name="Yuan Y."/>
            <person name="Fang M."/>
            <person name="Shi L."/>
            <person name="Lu R."/>
            <person name="Comes H.P."/>
            <person name="Ma Y."/>
            <person name="Chen Y."/>
            <person name="Huang G."/>
            <person name="Zhou Y."/>
            <person name="Zheng Z."/>
            <person name="Qiu Y."/>
        </authorList>
    </citation>
    <scope>NUCLEOTIDE SEQUENCE [LARGE SCALE GENOMIC DNA]</scope>
    <source>
        <tissue evidence="2">Roots</tissue>
    </source>
</reference>
<accession>A0AAN7K7A2</accession>
<dbReference type="InterPro" id="IPR018253">
    <property type="entry name" value="DnaJ_domain_CS"/>
</dbReference>
<dbReference type="PROSITE" id="PS00636">
    <property type="entry name" value="DNAJ_1"/>
    <property type="match status" value="1"/>
</dbReference>
<proteinExistence type="predicted"/>
<dbReference type="Proteomes" id="UP001345219">
    <property type="component" value="Chromosome 15"/>
</dbReference>
<dbReference type="InterPro" id="IPR036869">
    <property type="entry name" value="J_dom_sf"/>
</dbReference>
<dbReference type="EMBL" id="JAXIOK010000012">
    <property type="protein sequence ID" value="KAK4759053.1"/>
    <property type="molecule type" value="Genomic_DNA"/>
</dbReference>
<dbReference type="Gene3D" id="1.10.287.110">
    <property type="entry name" value="DnaJ domain"/>
    <property type="match status" value="1"/>
</dbReference>
<gene>
    <name evidence="2" type="ORF">SAY87_020354</name>
</gene>
<protein>
    <recommendedName>
        <fullName evidence="1">Zinc beta-ribbon domain-containing protein</fullName>
    </recommendedName>
</protein>
<dbReference type="PANTHER" id="PTHR44137">
    <property type="entry name" value="BNAC03G44070D PROTEIN"/>
    <property type="match status" value="1"/>
</dbReference>
<keyword evidence="3" id="KW-1185">Reference proteome</keyword>